<gene>
    <name evidence="2" type="ORF">OIK42_19535</name>
</gene>
<sequence length="384" mass="41834">MKSIKLLAGWLLVMAISSTVHAQSTDVNPMCDDANVLTNVFDQVCWDCFLDGISLMGATIAEAPDGAASNGPVCSCTDALGIPEYGYPLGFWSPSKLNEVVTTPWCSPSLGGIKLQDTLSGLGINDMEVDEDKSNNSFYQYHYFSYPLMTILNMLVMPNCTDGYMDFDLMYLSEIDPLWNDDMLSLLLNPEAIIFANPIAALWCSADCVTTTANDQQEEFYGCAGCDGMLYPLTGNVNYQNDPVASSSLITQRVLASLHRKGLAQKTVGNDAMCGPDYYPTIPRSQYKFSLIYPVPEAGSPELKTSIPTLDEGTDPANLQSDLGGSVGDGTDAFKDCCHPMGMSTARWCTPFGGRTRPGKDNAYIYMIWNWRDCCVRTGSGNSD</sequence>
<dbReference type="InterPro" id="IPR009649">
    <property type="entry name" value="TraU"/>
</dbReference>
<comment type="caution">
    <text evidence="2">The sequence shown here is derived from an EMBL/GenBank/DDBJ whole genome shotgun (WGS) entry which is preliminary data.</text>
</comment>
<name>A0ABT5L7U3_9ALTE</name>
<proteinExistence type="predicted"/>
<dbReference type="RefSeq" id="WP_273642854.1">
    <property type="nucleotide sequence ID" value="NZ_JAQQXP010000004.1"/>
</dbReference>
<reference evidence="2 3" key="1">
    <citation type="submission" date="2022-10" db="EMBL/GenBank/DDBJ databases">
        <title>Alteromonas sp. chi3 Genome sequencing.</title>
        <authorList>
            <person name="Park S."/>
        </authorList>
    </citation>
    <scope>NUCLEOTIDE SEQUENCE [LARGE SCALE GENOMIC DNA]</scope>
    <source>
        <strain evidence="3">chi3</strain>
    </source>
</reference>
<keyword evidence="3" id="KW-1185">Reference proteome</keyword>
<keyword evidence="1" id="KW-0732">Signal</keyword>
<evidence type="ECO:0000256" key="1">
    <source>
        <dbReference type="SAM" id="SignalP"/>
    </source>
</evidence>
<dbReference type="EMBL" id="JAQQXP010000004">
    <property type="protein sequence ID" value="MDC8832952.1"/>
    <property type="molecule type" value="Genomic_DNA"/>
</dbReference>
<feature type="signal peptide" evidence="1">
    <location>
        <begin position="1"/>
        <end position="22"/>
    </location>
</feature>
<evidence type="ECO:0000313" key="2">
    <source>
        <dbReference type="EMBL" id="MDC8832952.1"/>
    </source>
</evidence>
<organism evidence="2 3">
    <name type="scientific">Alteromonas gilva</name>
    <dbReference type="NCBI Taxonomy" id="2987522"/>
    <lineage>
        <taxon>Bacteria</taxon>
        <taxon>Pseudomonadati</taxon>
        <taxon>Pseudomonadota</taxon>
        <taxon>Gammaproteobacteria</taxon>
        <taxon>Alteromonadales</taxon>
        <taxon>Alteromonadaceae</taxon>
        <taxon>Alteromonas/Salinimonas group</taxon>
        <taxon>Alteromonas</taxon>
    </lineage>
</organism>
<dbReference type="Pfam" id="PF06834">
    <property type="entry name" value="TraU"/>
    <property type="match status" value="1"/>
</dbReference>
<accession>A0ABT5L7U3</accession>
<dbReference type="Proteomes" id="UP001218788">
    <property type="component" value="Unassembled WGS sequence"/>
</dbReference>
<evidence type="ECO:0000313" key="3">
    <source>
        <dbReference type="Proteomes" id="UP001218788"/>
    </source>
</evidence>
<feature type="chain" id="PRO_5046115121" evidence="1">
    <location>
        <begin position="23"/>
        <end position="384"/>
    </location>
</feature>
<protein>
    <submittedName>
        <fullName evidence="2">TraU family protein</fullName>
    </submittedName>
</protein>